<organism evidence="1 2">
    <name type="scientific">Patella caerulea</name>
    <name type="common">Rayed Mediterranean limpet</name>
    <dbReference type="NCBI Taxonomy" id="87958"/>
    <lineage>
        <taxon>Eukaryota</taxon>
        <taxon>Metazoa</taxon>
        <taxon>Spiralia</taxon>
        <taxon>Lophotrochozoa</taxon>
        <taxon>Mollusca</taxon>
        <taxon>Gastropoda</taxon>
        <taxon>Patellogastropoda</taxon>
        <taxon>Patelloidea</taxon>
        <taxon>Patellidae</taxon>
        <taxon>Patella</taxon>
    </lineage>
</organism>
<protein>
    <submittedName>
        <fullName evidence="1">Uncharacterized protein</fullName>
    </submittedName>
</protein>
<dbReference type="Proteomes" id="UP001347796">
    <property type="component" value="Unassembled WGS sequence"/>
</dbReference>
<dbReference type="AlphaFoldDB" id="A0AAN8J8Q0"/>
<name>A0AAN8J8Q0_PATCE</name>
<reference evidence="1 2" key="1">
    <citation type="submission" date="2024-01" db="EMBL/GenBank/DDBJ databases">
        <title>The genome of the rayed Mediterranean limpet Patella caerulea (Linnaeus, 1758).</title>
        <authorList>
            <person name="Anh-Thu Weber A."/>
            <person name="Halstead-Nussloch G."/>
        </authorList>
    </citation>
    <scope>NUCLEOTIDE SEQUENCE [LARGE SCALE GENOMIC DNA]</scope>
    <source>
        <strain evidence="1">AATW-2023a</strain>
        <tissue evidence="1">Whole specimen</tissue>
    </source>
</reference>
<accession>A0AAN8J8Q0</accession>
<gene>
    <name evidence="1" type="ORF">SNE40_019128</name>
</gene>
<keyword evidence="2" id="KW-1185">Reference proteome</keyword>
<evidence type="ECO:0000313" key="1">
    <source>
        <dbReference type="EMBL" id="KAK6170828.1"/>
    </source>
</evidence>
<comment type="caution">
    <text evidence="1">The sequence shown here is derived from an EMBL/GenBank/DDBJ whole genome shotgun (WGS) entry which is preliminary data.</text>
</comment>
<proteinExistence type="predicted"/>
<evidence type="ECO:0000313" key="2">
    <source>
        <dbReference type="Proteomes" id="UP001347796"/>
    </source>
</evidence>
<sequence length="79" mass="8809">MAKVHPYEKDDLGWYSSTYDDVGLMEVGEAEEFQGSSCSIVNKSCLDDELQFLETIKGTTNRSIASPLLYEEDMSTDSS</sequence>
<dbReference type="EMBL" id="JAZGQO010000014">
    <property type="protein sequence ID" value="KAK6170828.1"/>
    <property type="molecule type" value="Genomic_DNA"/>
</dbReference>